<accession>A0ABT7TKY9</accession>
<gene>
    <name evidence="3" type="ORF">QUG93_01005</name>
</gene>
<keyword evidence="2" id="KW-0472">Membrane</keyword>
<name>A0ABT7TKY9_9MICO</name>
<comment type="caution">
    <text evidence="3">The sequence shown here is derived from an EMBL/GenBank/DDBJ whole genome shotgun (WGS) entry which is preliminary data.</text>
</comment>
<evidence type="ECO:0000313" key="3">
    <source>
        <dbReference type="EMBL" id="MDM7890257.1"/>
    </source>
</evidence>
<keyword evidence="4" id="KW-1185">Reference proteome</keyword>
<evidence type="ECO:0000256" key="2">
    <source>
        <dbReference type="SAM" id="Phobius"/>
    </source>
</evidence>
<protein>
    <submittedName>
        <fullName evidence="3">Uncharacterized protein</fullName>
    </submittedName>
</protein>
<feature type="transmembrane region" description="Helical" evidence="2">
    <location>
        <begin position="52"/>
        <end position="75"/>
    </location>
</feature>
<dbReference type="Proteomes" id="UP001236404">
    <property type="component" value="Unassembled WGS sequence"/>
</dbReference>
<evidence type="ECO:0000313" key="4">
    <source>
        <dbReference type="Proteomes" id="UP001236404"/>
    </source>
</evidence>
<feature type="region of interest" description="Disordered" evidence="1">
    <location>
        <begin position="1"/>
        <end position="28"/>
    </location>
</feature>
<keyword evidence="2" id="KW-0812">Transmembrane</keyword>
<proteinExistence type="predicted"/>
<evidence type="ECO:0000256" key="1">
    <source>
        <dbReference type="SAM" id="MobiDB-lite"/>
    </source>
</evidence>
<organism evidence="3 4">
    <name type="scientific">Curtobacterium caseinilyticum</name>
    <dbReference type="NCBI Taxonomy" id="3055137"/>
    <lineage>
        <taxon>Bacteria</taxon>
        <taxon>Bacillati</taxon>
        <taxon>Actinomycetota</taxon>
        <taxon>Actinomycetes</taxon>
        <taxon>Micrococcales</taxon>
        <taxon>Microbacteriaceae</taxon>
        <taxon>Curtobacterium</taxon>
    </lineage>
</organism>
<keyword evidence="2" id="KW-1133">Transmembrane helix</keyword>
<sequence>MTIQGPDSGPEWARWSGRGTGPDEDDLDRAFGPDTASVASPSNRQRVRRGSVIAVSVVVVGVVLALVLTTIIGSVQSGVGGVFPQPQAALDRLRALASDVDGVQRVQDGRSEKRSFAGYDATAVVVAAPGMSEDRQTALVRALSAAVAQADGNGVRVGVEVRFESLRVGVTKDAAVSERRLTLARSLATIGGVSAVRCSWTADGPSEDPDAQRVEVVTAGRGQGLGAVMAVATDRTHAVFPDAEVASRTSF</sequence>
<dbReference type="RefSeq" id="WP_289471768.1">
    <property type="nucleotide sequence ID" value="NZ_JAUCMN010000001.1"/>
</dbReference>
<dbReference type="EMBL" id="JAUCMN010000001">
    <property type="protein sequence ID" value="MDM7890257.1"/>
    <property type="molecule type" value="Genomic_DNA"/>
</dbReference>
<reference evidence="3 4" key="1">
    <citation type="submission" date="2023-06" db="EMBL/GenBank/DDBJ databases">
        <authorList>
            <person name="Feng G."/>
            <person name="Li J."/>
            <person name="Zhu H."/>
        </authorList>
    </citation>
    <scope>NUCLEOTIDE SEQUENCE [LARGE SCALE GENOMIC DNA]</scope>
    <source>
        <strain evidence="3 4">RHCKG28</strain>
    </source>
</reference>